<evidence type="ECO:0000313" key="3">
    <source>
        <dbReference type="EMBL" id="TZG27973.1"/>
    </source>
</evidence>
<proteinExistence type="predicted"/>
<dbReference type="CDD" id="cd00431">
    <property type="entry name" value="cysteine_hydrolases"/>
    <property type="match status" value="1"/>
</dbReference>
<dbReference type="RefSeq" id="WP_149522186.1">
    <property type="nucleotide sequence ID" value="NZ_VTOU01000002.1"/>
</dbReference>
<organism evidence="3 4">
    <name type="scientific">Sphingomonas montanisoli</name>
    <dbReference type="NCBI Taxonomy" id="2606412"/>
    <lineage>
        <taxon>Bacteria</taxon>
        <taxon>Pseudomonadati</taxon>
        <taxon>Pseudomonadota</taxon>
        <taxon>Alphaproteobacteria</taxon>
        <taxon>Sphingomonadales</taxon>
        <taxon>Sphingomonadaceae</taxon>
        <taxon>Sphingomonas</taxon>
    </lineage>
</organism>
<dbReference type="EMBL" id="VTOU01000002">
    <property type="protein sequence ID" value="TZG27973.1"/>
    <property type="molecule type" value="Genomic_DNA"/>
</dbReference>
<keyword evidence="1 3" id="KW-0378">Hydrolase</keyword>
<gene>
    <name evidence="3" type="ORF">FYJ91_10590</name>
</gene>
<evidence type="ECO:0000256" key="1">
    <source>
        <dbReference type="ARBA" id="ARBA00022801"/>
    </source>
</evidence>
<dbReference type="PANTHER" id="PTHR43540:SF9">
    <property type="entry name" value="FAMILY HYDROLASE, PUTATIVE (AFU_ORTHOLOGUE AFUA_2G08700)-RELATED"/>
    <property type="match status" value="1"/>
</dbReference>
<name>A0A5D9C9G4_9SPHN</name>
<accession>A0A5D9C9G4</accession>
<dbReference type="PANTHER" id="PTHR43540">
    <property type="entry name" value="PEROXYUREIDOACRYLATE/UREIDOACRYLATE AMIDOHYDROLASE-RELATED"/>
    <property type="match status" value="1"/>
</dbReference>
<comment type="caution">
    <text evidence="3">The sequence shown here is derived from an EMBL/GenBank/DDBJ whole genome shotgun (WGS) entry which is preliminary data.</text>
</comment>
<evidence type="ECO:0000259" key="2">
    <source>
        <dbReference type="Pfam" id="PF00857"/>
    </source>
</evidence>
<keyword evidence="4" id="KW-1185">Reference proteome</keyword>
<dbReference type="GO" id="GO:0016787">
    <property type="term" value="F:hydrolase activity"/>
    <property type="evidence" value="ECO:0007669"/>
    <property type="project" value="UniProtKB-KW"/>
</dbReference>
<dbReference type="InterPro" id="IPR036380">
    <property type="entry name" value="Isochorismatase-like_sf"/>
</dbReference>
<dbReference type="SUPFAM" id="SSF52499">
    <property type="entry name" value="Isochorismatase-like hydrolases"/>
    <property type="match status" value="1"/>
</dbReference>
<dbReference type="Proteomes" id="UP000322077">
    <property type="component" value="Unassembled WGS sequence"/>
</dbReference>
<feature type="domain" description="Isochorismatase-like" evidence="2">
    <location>
        <begin position="10"/>
        <end position="193"/>
    </location>
</feature>
<dbReference type="InterPro" id="IPR050272">
    <property type="entry name" value="Isochorismatase-like_hydrls"/>
</dbReference>
<dbReference type="AlphaFoldDB" id="A0A5D9C9G4"/>
<protein>
    <submittedName>
        <fullName evidence="3">Cysteine hydrolase</fullName>
    </submittedName>
</protein>
<reference evidence="3 4" key="1">
    <citation type="submission" date="2019-08" db="EMBL/GenBank/DDBJ databases">
        <authorList>
            <person name="Wang G."/>
            <person name="Xu Z."/>
        </authorList>
    </citation>
    <scope>NUCLEOTIDE SEQUENCE [LARGE SCALE GENOMIC DNA]</scope>
    <source>
        <strain evidence="3 4">ZX</strain>
    </source>
</reference>
<dbReference type="Gene3D" id="3.40.50.850">
    <property type="entry name" value="Isochorismatase-like"/>
    <property type="match status" value="1"/>
</dbReference>
<sequence>MSITITGRAALLISEMQRGVIEAGGTFNALAGQVAERGITPRIADLAAAFRAAGLPVIHLPATHRPDFADAPANTLIAALARKHKQMVLGTEAVEFVDELQPVEGDFSIPRTAGMVPFHGTTLDLTLRRMKIETVVLTGVSTNLAIPGAAIAGSDLGYNIVVVEDCIAGSDADTHRVIVENQLRMVARIASAEEVKTAIAS</sequence>
<dbReference type="Pfam" id="PF00857">
    <property type="entry name" value="Isochorismatase"/>
    <property type="match status" value="1"/>
</dbReference>
<evidence type="ECO:0000313" key="4">
    <source>
        <dbReference type="Proteomes" id="UP000322077"/>
    </source>
</evidence>
<dbReference type="InterPro" id="IPR000868">
    <property type="entry name" value="Isochorismatase-like_dom"/>
</dbReference>